<dbReference type="AlphaFoldDB" id="A0A9D4F1S1"/>
<accession>A0A9D4F1S1</accession>
<organism evidence="1 2">
    <name type="scientific">Dreissena polymorpha</name>
    <name type="common">Zebra mussel</name>
    <name type="synonym">Mytilus polymorpha</name>
    <dbReference type="NCBI Taxonomy" id="45954"/>
    <lineage>
        <taxon>Eukaryota</taxon>
        <taxon>Metazoa</taxon>
        <taxon>Spiralia</taxon>
        <taxon>Lophotrochozoa</taxon>
        <taxon>Mollusca</taxon>
        <taxon>Bivalvia</taxon>
        <taxon>Autobranchia</taxon>
        <taxon>Heteroconchia</taxon>
        <taxon>Euheterodonta</taxon>
        <taxon>Imparidentia</taxon>
        <taxon>Neoheterodontei</taxon>
        <taxon>Myida</taxon>
        <taxon>Dreissenoidea</taxon>
        <taxon>Dreissenidae</taxon>
        <taxon>Dreissena</taxon>
    </lineage>
</organism>
<dbReference type="Proteomes" id="UP000828390">
    <property type="component" value="Unassembled WGS sequence"/>
</dbReference>
<name>A0A9D4F1S1_DREPO</name>
<evidence type="ECO:0000313" key="2">
    <source>
        <dbReference type="Proteomes" id="UP000828390"/>
    </source>
</evidence>
<keyword evidence="2" id="KW-1185">Reference proteome</keyword>
<evidence type="ECO:0000313" key="1">
    <source>
        <dbReference type="EMBL" id="KAH3790148.1"/>
    </source>
</evidence>
<dbReference type="EMBL" id="JAIWYP010000008">
    <property type="protein sequence ID" value="KAH3790148.1"/>
    <property type="molecule type" value="Genomic_DNA"/>
</dbReference>
<reference evidence="1" key="1">
    <citation type="journal article" date="2019" name="bioRxiv">
        <title>The Genome of the Zebra Mussel, Dreissena polymorpha: A Resource for Invasive Species Research.</title>
        <authorList>
            <person name="McCartney M.A."/>
            <person name="Auch B."/>
            <person name="Kono T."/>
            <person name="Mallez S."/>
            <person name="Zhang Y."/>
            <person name="Obille A."/>
            <person name="Becker A."/>
            <person name="Abrahante J.E."/>
            <person name="Garbe J."/>
            <person name="Badalamenti J.P."/>
            <person name="Herman A."/>
            <person name="Mangelson H."/>
            <person name="Liachko I."/>
            <person name="Sullivan S."/>
            <person name="Sone E.D."/>
            <person name="Koren S."/>
            <person name="Silverstein K.A.T."/>
            <person name="Beckman K.B."/>
            <person name="Gohl D.M."/>
        </authorList>
    </citation>
    <scope>NUCLEOTIDE SEQUENCE</scope>
    <source>
        <strain evidence="1">Duluth1</strain>
        <tissue evidence="1">Whole animal</tissue>
    </source>
</reference>
<sequence length="55" mass="6450">MSFGQLERFLRRKARELLADLVRLSTCGFQERSPASVTPKYFPVLTKTSWCPWML</sequence>
<reference evidence="1" key="2">
    <citation type="submission" date="2020-11" db="EMBL/GenBank/DDBJ databases">
        <authorList>
            <person name="McCartney M.A."/>
            <person name="Auch B."/>
            <person name="Kono T."/>
            <person name="Mallez S."/>
            <person name="Becker A."/>
            <person name="Gohl D.M."/>
            <person name="Silverstein K.A.T."/>
            <person name="Koren S."/>
            <person name="Bechman K.B."/>
            <person name="Herman A."/>
            <person name="Abrahante J.E."/>
            <person name="Garbe J."/>
        </authorList>
    </citation>
    <scope>NUCLEOTIDE SEQUENCE</scope>
    <source>
        <strain evidence="1">Duluth1</strain>
        <tissue evidence="1">Whole animal</tissue>
    </source>
</reference>
<gene>
    <name evidence="1" type="ORF">DPMN_168343</name>
</gene>
<comment type="caution">
    <text evidence="1">The sequence shown here is derived from an EMBL/GenBank/DDBJ whole genome shotgun (WGS) entry which is preliminary data.</text>
</comment>
<protein>
    <submittedName>
        <fullName evidence="1">Uncharacterized protein</fullName>
    </submittedName>
</protein>
<proteinExistence type="predicted"/>